<keyword evidence="2" id="KW-1185">Reference proteome</keyword>
<organism evidence="1 2">
    <name type="scientific">Parnassius apollo</name>
    <name type="common">Apollo butterfly</name>
    <name type="synonym">Papilio apollo</name>
    <dbReference type="NCBI Taxonomy" id="110799"/>
    <lineage>
        <taxon>Eukaryota</taxon>
        <taxon>Metazoa</taxon>
        <taxon>Ecdysozoa</taxon>
        <taxon>Arthropoda</taxon>
        <taxon>Hexapoda</taxon>
        <taxon>Insecta</taxon>
        <taxon>Pterygota</taxon>
        <taxon>Neoptera</taxon>
        <taxon>Endopterygota</taxon>
        <taxon>Lepidoptera</taxon>
        <taxon>Glossata</taxon>
        <taxon>Ditrysia</taxon>
        <taxon>Papilionoidea</taxon>
        <taxon>Papilionidae</taxon>
        <taxon>Parnassiinae</taxon>
        <taxon>Parnassini</taxon>
        <taxon>Parnassius</taxon>
        <taxon>Parnassius</taxon>
    </lineage>
</organism>
<evidence type="ECO:0000313" key="2">
    <source>
        <dbReference type="Proteomes" id="UP000691718"/>
    </source>
</evidence>
<gene>
    <name evidence="1" type="ORF">PAPOLLO_LOCUS13293</name>
</gene>
<reference evidence="1" key="1">
    <citation type="submission" date="2021-04" db="EMBL/GenBank/DDBJ databases">
        <authorList>
            <person name="Tunstrom K."/>
        </authorList>
    </citation>
    <scope>NUCLEOTIDE SEQUENCE</scope>
</reference>
<dbReference type="OrthoDB" id="7357323at2759"/>
<dbReference type="Proteomes" id="UP000691718">
    <property type="component" value="Unassembled WGS sequence"/>
</dbReference>
<comment type="caution">
    <text evidence="1">The sequence shown here is derived from an EMBL/GenBank/DDBJ whole genome shotgun (WGS) entry which is preliminary data.</text>
</comment>
<proteinExistence type="predicted"/>
<name>A0A8S3X463_PARAO</name>
<dbReference type="AlphaFoldDB" id="A0A8S3X463"/>
<evidence type="ECO:0000313" key="1">
    <source>
        <dbReference type="EMBL" id="CAG4997998.1"/>
    </source>
</evidence>
<sequence length="198" mass="23029">MQRHESLKFIQNSQENEPNLITSLERPDDEEEFYTASVNFLNERLQEKCRNRSSRQKASQSCCNLSTDSCIVPELRKTQSKVKFGFDVPDEPEILLTMNKVLPFPKPKSTKKSFFTRLTNTFRKYRRCFNLNIDTEPEESETLKNYSNFKFPRCERLSNCTDSPRLHNITEETSRGSLKELSDLVKGNSEGDCHVTAK</sequence>
<protein>
    <submittedName>
        <fullName evidence="1">(apollo) hypothetical protein</fullName>
    </submittedName>
</protein>
<dbReference type="EMBL" id="CAJQZP010000935">
    <property type="protein sequence ID" value="CAG4997998.1"/>
    <property type="molecule type" value="Genomic_DNA"/>
</dbReference>
<accession>A0A8S3X463</accession>